<name>A0A8J6AZH2_9EUKA</name>
<keyword evidence="3" id="KW-1185">Reference proteome</keyword>
<evidence type="ECO:0000313" key="2">
    <source>
        <dbReference type="EMBL" id="KAG9392178.1"/>
    </source>
</evidence>
<proteinExistence type="predicted"/>
<gene>
    <name evidence="2" type="ORF">J8273_5159</name>
</gene>
<evidence type="ECO:0000256" key="1">
    <source>
        <dbReference type="SAM" id="MobiDB-lite"/>
    </source>
</evidence>
<protein>
    <submittedName>
        <fullName evidence="2">Uncharacterized protein</fullName>
    </submittedName>
</protein>
<organism evidence="2 3">
    <name type="scientific">Carpediemonas membranifera</name>
    <dbReference type="NCBI Taxonomy" id="201153"/>
    <lineage>
        <taxon>Eukaryota</taxon>
        <taxon>Metamonada</taxon>
        <taxon>Carpediemonas-like organisms</taxon>
        <taxon>Carpediemonas</taxon>
    </lineage>
</organism>
<dbReference type="AlphaFoldDB" id="A0A8J6AZH2"/>
<sequence>MRTLAYRTRVSNIPTMNKLPNTKKLDDEIMSVIRNEIHETHHSVLARQIEQKMAERHPRMDHDVLRTHVLDHIHKLYEDGTLAKAPHHRYRVAGERITKRRASHEPSMPRQGTRHSTRIQETHHGM</sequence>
<reference evidence="2" key="1">
    <citation type="submission" date="2021-05" db="EMBL/GenBank/DDBJ databases">
        <title>A free-living protist that lacks canonical eukaryotic 1 DNA replication and segregation systems.</title>
        <authorList>
            <person name="Salas-Leiva D.E."/>
            <person name="Tromer E.C."/>
            <person name="Curtis B.A."/>
            <person name="Jerlstrom-Hultqvist J."/>
            <person name="Kolisko M."/>
            <person name="Yi Z."/>
            <person name="Salas-Leiva J.S."/>
            <person name="Gallot-Lavallee L."/>
            <person name="Kops G.J.P.L."/>
            <person name="Archibald J.M."/>
            <person name="Simpson A.G.B."/>
            <person name="Roger A.J."/>
        </authorList>
    </citation>
    <scope>NUCLEOTIDE SEQUENCE</scope>
    <source>
        <strain evidence="2">BICM</strain>
    </source>
</reference>
<accession>A0A8J6AZH2</accession>
<dbReference type="EMBL" id="JAHDYR010000038">
    <property type="protein sequence ID" value="KAG9392178.1"/>
    <property type="molecule type" value="Genomic_DNA"/>
</dbReference>
<comment type="caution">
    <text evidence="2">The sequence shown here is derived from an EMBL/GenBank/DDBJ whole genome shotgun (WGS) entry which is preliminary data.</text>
</comment>
<evidence type="ECO:0000313" key="3">
    <source>
        <dbReference type="Proteomes" id="UP000717585"/>
    </source>
</evidence>
<dbReference type="Proteomes" id="UP000717585">
    <property type="component" value="Unassembled WGS sequence"/>
</dbReference>
<feature type="region of interest" description="Disordered" evidence="1">
    <location>
        <begin position="99"/>
        <end position="126"/>
    </location>
</feature>